<accession>A0ABP0UGR2</accession>
<dbReference type="SMART" id="SM00256">
    <property type="entry name" value="FBOX"/>
    <property type="match status" value="1"/>
</dbReference>
<dbReference type="EMBL" id="OZ019895">
    <property type="protein sequence ID" value="CAK9220677.1"/>
    <property type="molecule type" value="Genomic_DNA"/>
</dbReference>
<dbReference type="InterPro" id="IPR015915">
    <property type="entry name" value="Kelch-typ_b-propeller"/>
</dbReference>
<dbReference type="InterPro" id="IPR001810">
    <property type="entry name" value="F-box_dom"/>
</dbReference>
<dbReference type="CDD" id="cd09917">
    <property type="entry name" value="F-box_SF"/>
    <property type="match status" value="1"/>
</dbReference>
<dbReference type="InterPro" id="IPR050796">
    <property type="entry name" value="SCF_F-box_component"/>
</dbReference>
<gene>
    <name evidence="2" type="ORF">CSSPTR1EN2_LOCUS15576</name>
</gene>
<dbReference type="Gene3D" id="1.20.1280.50">
    <property type="match status" value="1"/>
</dbReference>
<evidence type="ECO:0000313" key="2">
    <source>
        <dbReference type="EMBL" id="CAK9220677.1"/>
    </source>
</evidence>
<dbReference type="PANTHER" id="PTHR31672">
    <property type="entry name" value="BNACNNG10540D PROTEIN"/>
    <property type="match status" value="1"/>
</dbReference>
<dbReference type="SUPFAM" id="SSF117281">
    <property type="entry name" value="Kelch motif"/>
    <property type="match status" value="1"/>
</dbReference>
<organism evidence="2 3">
    <name type="scientific">Sphagnum troendelagicum</name>
    <dbReference type="NCBI Taxonomy" id="128251"/>
    <lineage>
        <taxon>Eukaryota</taxon>
        <taxon>Viridiplantae</taxon>
        <taxon>Streptophyta</taxon>
        <taxon>Embryophyta</taxon>
        <taxon>Bryophyta</taxon>
        <taxon>Sphagnophytina</taxon>
        <taxon>Sphagnopsida</taxon>
        <taxon>Sphagnales</taxon>
        <taxon>Sphagnaceae</taxon>
        <taxon>Sphagnum</taxon>
    </lineage>
</organism>
<evidence type="ECO:0000313" key="3">
    <source>
        <dbReference type="Proteomes" id="UP001497512"/>
    </source>
</evidence>
<name>A0ABP0UGR2_9BRYO</name>
<evidence type="ECO:0000259" key="1">
    <source>
        <dbReference type="PROSITE" id="PS50181"/>
    </source>
</evidence>
<protein>
    <recommendedName>
        <fullName evidence="1">F-box domain-containing protein</fullName>
    </recommendedName>
</protein>
<feature type="domain" description="F-box" evidence="1">
    <location>
        <begin position="3"/>
        <end position="49"/>
    </location>
</feature>
<dbReference type="Pfam" id="PF00646">
    <property type="entry name" value="F-box"/>
    <property type="match status" value="1"/>
</dbReference>
<dbReference type="Proteomes" id="UP001497512">
    <property type="component" value="Chromosome 3"/>
</dbReference>
<sequence length="388" mass="44916">MDGERWSKLPEDLLKKVFTSLSLVSIAKARTVCRNWHALVQNSDFFQLRKHFSLRCPALEHHWSLLLLWEPDQRLVFSYNVASRKWERRFSLLLSSVPLLQEASFPPVAGAFGLFCFASREFLLVCNFLTMELRRLPLLESFKPTYTTWILAHLLVDTDRLSYKIVIGCNDNAHLGHRIRNFRLEVYDSRSNLWRRKRSPPPPLGVSLKGSVGINSQSLRGRGTTSQVVNGILYCLDNEWRYVMTFHVQIGAWIGTPFELPEGIRSPWFPPCLMEHRDHLWVIGAQEAYDEARSRRIVLYKLELKTRQWNQMLELQREQVSEELFSAPYVSSCFLQDDIICFVTKDTGLLYSLCDGSLQILPSSPHDEKCSLIYLSHSSIGPIWNIAP</sequence>
<reference evidence="2" key="1">
    <citation type="submission" date="2024-02" db="EMBL/GenBank/DDBJ databases">
        <authorList>
            <consortium name="ELIXIR-Norway"/>
            <consortium name="Elixir Norway"/>
        </authorList>
    </citation>
    <scope>NUCLEOTIDE SEQUENCE</scope>
</reference>
<keyword evidence="3" id="KW-1185">Reference proteome</keyword>
<dbReference type="InterPro" id="IPR036047">
    <property type="entry name" value="F-box-like_dom_sf"/>
</dbReference>
<dbReference type="SUPFAM" id="SSF81383">
    <property type="entry name" value="F-box domain"/>
    <property type="match status" value="1"/>
</dbReference>
<proteinExistence type="predicted"/>
<dbReference type="PROSITE" id="PS50181">
    <property type="entry name" value="FBOX"/>
    <property type="match status" value="1"/>
</dbReference>